<gene>
    <name evidence="2" type="ORF">GCM10009754_77820</name>
</gene>
<name>A0ABP5E0Y5_9PSEU</name>
<sequence length="208" mass="21316">MSTIPQHPPRQDAPVSQPKNGLGTAGFVLGLVGLVFSFIPIVGVVAWPLVIIGLVLASVGFSRTRKGAASNPGIAIAGIVLSLAGLVVCIVWAALFKNAVDEVGASRLQFGKDVQGGQTVEFVVTTNKPVTVKAGDILDSKDEVVQPGAEWRLKAGFKGGSHSFTVSGTPVQSATDATTTCKIVVDGKTLREAKGELGLPALCSVSVG</sequence>
<evidence type="ECO:0000313" key="3">
    <source>
        <dbReference type="Proteomes" id="UP001501116"/>
    </source>
</evidence>
<evidence type="ECO:0000313" key="2">
    <source>
        <dbReference type="EMBL" id="GAA1988173.1"/>
    </source>
</evidence>
<keyword evidence="1" id="KW-0812">Transmembrane</keyword>
<organism evidence="2 3">
    <name type="scientific">Amycolatopsis minnesotensis</name>
    <dbReference type="NCBI Taxonomy" id="337894"/>
    <lineage>
        <taxon>Bacteria</taxon>
        <taxon>Bacillati</taxon>
        <taxon>Actinomycetota</taxon>
        <taxon>Actinomycetes</taxon>
        <taxon>Pseudonocardiales</taxon>
        <taxon>Pseudonocardiaceae</taxon>
        <taxon>Amycolatopsis</taxon>
    </lineage>
</organism>
<proteinExistence type="predicted"/>
<evidence type="ECO:0000256" key="1">
    <source>
        <dbReference type="SAM" id="Phobius"/>
    </source>
</evidence>
<comment type="caution">
    <text evidence="2">The sequence shown here is derived from an EMBL/GenBank/DDBJ whole genome shotgun (WGS) entry which is preliminary data.</text>
</comment>
<protein>
    <recommendedName>
        <fullName evidence="4">DUF4190 domain-containing protein</fullName>
    </recommendedName>
</protein>
<accession>A0ABP5E0Y5</accession>
<dbReference type="EMBL" id="BAAANN010000048">
    <property type="protein sequence ID" value="GAA1988173.1"/>
    <property type="molecule type" value="Genomic_DNA"/>
</dbReference>
<keyword evidence="1" id="KW-0472">Membrane</keyword>
<evidence type="ECO:0008006" key="4">
    <source>
        <dbReference type="Google" id="ProtNLM"/>
    </source>
</evidence>
<feature type="transmembrane region" description="Helical" evidence="1">
    <location>
        <begin position="74"/>
        <end position="95"/>
    </location>
</feature>
<reference evidence="3" key="1">
    <citation type="journal article" date="2019" name="Int. J. Syst. Evol. Microbiol.">
        <title>The Global Catalogue of Microorganisms (GCM) 10K type strain sequencing project: providing services to taxonomists for standard genome sequencing and annotation.</title>
        <authorList>
            <consortium name="The Broad Institute Genomics Platform"/>
            <consortium name="The Broad Institute Genome Sequencing Center for Infectious Disease"/>
            <person name="Wu L."/>
            <person name="Ma J."/>
        </authorList>
    </citation>
    <scope>NUCLEOTIDE SEQUENCE [LARGE SCALE GENOMIC DNA]</scope>
    <source>
        <strain evidence="3">JCM 14545</strain>
    </source>
</reference>
<feature type="transmembrane region" description="Helical" evidence="1">
    <location>
        <begin position="21"/>
        <end position="39"/>
    </location>
</feature>
<keyword evidence="3" id="KW-1185">Reference proteome</keyword>
<dbReference type="Proteomes" id="UP001501116">
    <property type="component" value="Unassembled WGS sequence"/>
</dbReference>
<dbReference type="RefSeq" id="WP_344430407.1">
    <property type="nucleotide sequence ID" value="NZ_BAAANN010000048.1"/>
</dbReference>
<keyword evidence="1" id="KW-1133">Transmembrane helix</keyword>